<evidence type="ECO:0000313" key="5">
    <source>
        <dbReference type="RefSeq" id="XP_001356080.2"/>
    </source>
</evidence>
<name>A0A6I8UIP7_DROPS</name>
<gene>
    <name evidence="5" type="primary">LOC4816492</name>
</gene>
<evidence type="ECO:0000256" key="1">
    <source>
        <dbReference type="SAM" id="Coils"/>
    </source>
</evidence>
<dbReference type="Proteomes" id="UP000001819">
    <property type="component" value="Chromosome 4"/>
</dbReference>
<evidence type="ECO:0000256" key="2">
    <source>
        <dbReference type="SAM" id="MobiDB-lite"/>
    </source>
</evidence>
<dbReference type="InParanoid" id="A0A6I8UIP7"/>
<dbReference type="InterPro" id="IPR045323">
    <property type="entry name" value="CCDC34"/>
</dbReference>
<accession>A0A6I8UIP7</accession>
<feature type="compositionally biased region" description="Basic and acidic residues" evidence="2">
    <location>
        <begin position="288"/>
        <end position="298"/>
    </location>
</feature>
<dbReference type="RefSeq" id="XP_001356080.2">
    <property type="nucleotide sequence ID" value="XM_001356044.4"/>
</dbReference>
<feature type="region of interest" description="Disordered" evidence="2">
    <location>
        <begin position="244"/>
        <end position="273"/>
    </location>
</feature>
<dbReference type="ExpressionAtlas" id="A0A6I8UIP7">
    <property type="expression patterns" value="baseline"/>
</dbReference>
<evidence type="ECO:0000313" key="4">
    <source>
        <dbReference type="Proteomes" id="UP000001819"/>
    </source>
</evidence>
<feature type="coiled-coil region" evidence="1">
    <location>
        <begin position="210"/>
        <end position="237"/>
    </location>
</feature>
<dbReference type="PANTHER" id="PTHR23247:SF2">
    <property type="entry name" value="COILED-COIL DOMAIN-CONTAINING PROTEIN 34"/>
    <property type="match status" value="1"/>
</dbReference>
<dbReference type="KEGG" id="dpo:4816492"/>
<feature type="domain" description="Coiled-coil" evidence="3">
    <location>
        <begin position="195"/>
        <end position="360"/>
    </location>
</feature>
<proteinExistence type="predicted"/>
<sequence length="362" mass="41199">MAFLGRLNNQGVLINCEIFSGNRPKALDSQSPQGNAEEHGTDAQLLGAKSSRTFIKTYDDGKLVPAIGNPRTLRYVDSSLSSCDANFMDETDGSTLCYCSQRTNETETQAICFPQENESASSSNSSQYEEVMPITMEEELMLEKDSTTSMCSSTIDNNPYIPSLKLQSRSDTDSGAYSPTYSQTIKVLKLERPVKEAYDTWLSAKRAQHHYKHEAELQKEEDRLQKAAERQRLAKERYKQWCWQKSQQQSTSKSSMKAAPNGPKNKNNSAAAPRLDAAAQRRLQEWEMEKVKQAEKRRQQQQKEAQKLHQENLLRLKKADEAFEKWIQNVSQRPKPVPLNQGFKSLRGTISDIYVNPNEWVD</sequence>
<dbReference type="Pfam" id="PF13904">
    <property type="entry name" value="CCDC34"/>
    <property type="match status" value="1"/>
</dbReference>
<dbReference type="AlphaFoldDB" id="A0A6I8UIP7"/>
<dbReference type="PANTHER" id="PTHR23247">
    <property type="entry name" value="NY-REN-41 ANTIGEN L15 -RELATED"/>
    <property type="match status" value="1"/>
</dbReference>
<keyword evidence="4" id="KW-1185">Reference proteome</keyword>
<keyword evidence="1" id="KW-0175">Coiled coil</keyword>
<protein>
    <submittedName>
        <fullName evidence="5">Coiled-coil domain-containing protein 34-like</fullName>
    </submittedName>
</protein>
<dbReference type="InterPro" id="IPR025259">
    <property type="entry name" value="CCDC34/181"/>
</dbReference>
<evidence type="ECO:0000259" key="3">
    <source>
        <dbReference type="Pfam" id="PF13904"/>
    </source>
</evidence>
<feature type="region of interest" description="Disordered" evidence="2">
    <location>
        <begin position="288"/>
        <end position="307"/>
    </location>
</feature>
<organism evidence="4 5">
    <name type="scientific">Drosophila pseudoobscura pseudoobscura</name>
    <name type="common">Fruit fly</name>
    <dbReference type="NCBI Taxonomy" id="46245"/>
    <lineage>
        <taxon>Eukaryota</taxon>
        <taxon>Metazoa</taxon>
        <taxon>Ecdysozoa</taxon>
        <taxon>Arthropoda</taxon>
        <taxon>Hexapoda</taxon>
        <taxon>Insecta</taxon>
        <taxon>Pterygota</taxon>
        <taxon>Neoptera</taxon>
        <taxon>Endopterygota</taxon>
        <taxon>Diptera</taxon>
        <taxon>Brachycera</taxon>
        <taxon>Muscomorpha</taxon>
        <taxon>Ephydroidea</taxon>
        <taxon>Drosophilidae</taxon>
        <taxon>Drosophila</taxon>
        <taxon>Sophophora</taxon>
    </lineage>
</organism>
<reference evidence="5" key="1">
    <citation type="submission" date="2025-08" db="UniProtKB">
        <authorList>
            <consortium name="RefSeq"/>
        </authorList>
    </citation>
    <scope>IDENTIFICATION</scope>
    <source>
        <strain evidence="5">MV-25-SWS-2005</strain>
        <tissue evidence="5">Whole body</tissue>
    </source>
</reference>